<proteinExistence type="predicted"/>
<comment type="caution">
    <text evidence="2">The sequence shown here is derived from an EMBL/GenBank/DDBJ whole genome shotgun (WGS) entry which is preliminary data.</text>
</comment>
<evidence type="ECO:0000313" key="2">
    <source>
        <dbReference type="EMBL" id="PJJ59308.1"/>
    </source>
</evidence>
<dbReference type="EMBL" id="PGFA01000001">
    <property type="protein sequence ID" value="PJJ59308.1"/>
    <property type="molecule type" value="Genomic_DNA"/>
</dbReference>
<accession>A0A2M9BMX4</accession>
<gene>
    <name evidence="2" type="ORF">CLV45_0725</name>
</gene>
<protein>
    <submittedName>
        <fullName evidence="2">Uncharacterized protein</fullName>
    </submittedName>
</protein>
<sequence length="212" mass="22634">MPQVREESGRTKNLVCQNGSFVGNDSQASPVRVFGSIGTTGLRTIAADILHGLNHKLRIFVSVKRPLLHRLFSGFMALLVLLTSVGLTVQSHTCRSSGRSTAAIVFSAPEHKCPPAAAVASRLLDHQLAGKAQLKKSCCEFGAHFHKLDAAATGHTKVLLPTAVLAWLPISYSSIFCAGPSLTQATPWHASDSSPPLRAGRALLTFVCSWQV</sequence>
<keyword evidence="1" id="KW-0812">Transmembrane</keyword>
<evidence type="ECO:0000313" key="3">
    <source>
        <dbReference type="Proteomes" id="UP000228535"/>
    </source>
</evidence>
<reference evidence="2 3" key="1">
    <citation type="submission" date="2017-11" db="EMBL/GenBank/DDBJ databases">
        <title>Genomic Encyclopedia of Archaeal and Bacterial Type Strains, Phase II (KMG-II): From Individual Species to Whole Genera.</title>
        <authorList>
            <person name="Goeker M."/>
        </authorList>
    </citation>
    <scope>NUCLEOTIDE SEQUENCE [LARGE SCALE GENOMIC DNA]</scope>
    <source>
        <strain evidence="2 3">DSM 11115</strain>
    </source>
</reference>
<keyword evidence="1" id="KW-1133">Transmembrane helix</keyword>
<evidence type="ECO:0000256" key="1">
    <source>
        <dbReference type="SAM" id="Phobius"/>
    </source>
</evidence>
<feature type="transmembrane region" description="Helical" evidence="1">
    <location>
        <begin position="67"/>
        <end position="89"/>
    </location>
</feature>
<keyword evidence="1" id="KW-0472">Membrane</keyword>
<dbReference type="Proteomes" id="UP000228535">
    <property type="component" value="Unassembled WGS sequence"/>
</dbReference>
<keyword evidence="3" id="KW-1185">Reference proteome</keyword>
<organism evidence="2 3">
    <name type="scientific">Hymenobacter chitinivorans DSM 11115</name>
    <dbReference type="NCBI Taxonomy" id="1121954"/>
    <lineage>
        <taxon>Bacteria</taxon>
        <taxon>Pseudomonadati</taxon>
        <taxon>Bacteroidota</taxon>
        <taxon>Cytophagia</taxon>
        <taxon>Cytophagales</taxon>
        <taxon>Hymenobacteraceae</taxon>
        <taxon>Hymenobacter</taxon>
    </lineage>
</organism>
<name>A0A2M9BMX4_9BACT</name>
<dbReference type="AlphaFoldDB" id="A0A2M9BMX4"/>